<dbReference type="OrthoDB" id="6343681at2759"/>
<dbReference type="InterPro" id="IPR018253">
    <property type="entry name" value="DnaJ_domain_CS"/>
</dbReference>
<dbReference type="PANTHER" id="PTHR44873:SF1">
    <property type="entry name" value="DNAJ HOMOLOG SUBFAMILY C MEMBER 30, MITOCHONDRIAL"/>
    <property type="match status" value="1"/>
</dbReference>
<dbReference type="CDD" id="cd06257">
    <property type="entry name" value="DnaJ"/>
    <property type="match status" value="1"/>
</dbReference>
<dbReference type="PROSITE" id="PS00636">
    <property type="entry name" value="DNAJ_1"/>
    <property type="match status" value="1"/>
</dbReference>
<accession>A0A0P5YDK5</accession>
<evidence type="ECO:0000313" key="1">
    <source>
        <dbReference type="EMBL" id="KZS15045.1"/>
    </source>
</evidence>
<dbReference type="AlphaFoldDB" id="A0A0P5YDK5"/>
<dbReference type="PANTHER" id="PTHR44873">
    <property type="entry name" value="DNAJ HOMOLOG SUBFAMILY C MEMBER 30, MITOCHONDRIAL"/>
    <property type="match status" value="1"/>
</dbReference>
<dbReference type="InterPro" id="IPR001623">
    <property type="entry name" value="DnaJ_domain"/>
</dbReference>
<dbReference type="Gene3D" id="1.10.287.110">
    <property type="entry name" value="DnaJ domain"/>
    <property type="match status" value="1"/>
</dbReference>
<evidence type="ECO:0000313" key="2">
    <source>
        <dbReference type="Proteomes" id="UP000076858"/>
    </source>
</evidence>
<comment type="caution">
    <text evidence="1">The sequence shown here is derived from an EMBL/GenBank/DDBJ whole genome shotgun (WGS) entry which is preliminary data.</text>
</comment>
<dbReference type="PRINTS" id="PR00625">
    <property type="entry name" value="JDOMAIN"/>
</dbReference>
<organism evidence="1 2">
    <name type="scientific">Daphnia magna</name>
    <dbReference type="NCBI Taxonomy" id="35525"/>
    <lineage>
        <taxon>Eukaryota</taxon>
        <taxon>Metazoa</taxon>
        <taxon>Ecdysozoa</taxon>
        <taxon>Arthropoda</taxon>
        <taxon>Crustacea</taxon>
        <taxon>Branchiopoda</taxon>
        <taxon>Diplostraca</taxon>
        <taxon>Cladocera</taxon>
        <taxon>Anomopoda</taxon>
        <taxon>Daphniidae</taxon>
        <taxon>Daphnia</taxon>
    </lineage>
</organism>
<dbReference type="PROSITE" id="PS50076">
    <property type="entry name" value="DNAJ_2"/>
    <property type="match status" value="1"/>
</dbReference>
<dbReference type="SMART" id="SM00271">
    <property type="entry name" value="DnaJ"/>
    <property type="match status" value="1"/>
</dbReference>
<proteinExistence type="predicted"/>
<dbReference type="InterPro" id="IPR036869">
    <property type="entry name" value="J_dom_sf"/>
</dbReference>
<dbReference type="EMBL" id="LRGB01000930">
    <property type="protein sequence ID" value="KZS15045.1"/>
    <property type="molecule type" value="Genomic_DNA"/>
</dbReference>
<dbReference type="STRING" id="35525.A0A0P5YDK5"/>
<protein>
    <submittedName>
        <fullName evidence="1">Putative DnaJ subfamily C member 30</fullName>
    </submittedName>
</protein>
<sequence>MFVCYLGCWTVKSSRNSTGALSIRPLRRFLSSKQTRPPVNHYEILGLTSKSTQTEIKASFYKLSKVFHPDVSDQSEESAVKFRQISTAYEILGNLKLRKMYDKGLLPRDGSLSHGVDVVYEESETKSPFKKTRSQPATGRTTVYDYDQWSRLHYGTTLNRRTVAKERWQAKNNAKINETEIKKSDNAIAFVLLGIIILAGLHMVGKTNYDEIKENYKGP</sequence>
<gene>
    <name evidence="1" type="ORF">APZ42_019588</name>
</gene>
<reference evidence="1 2" key="1">
    <citation type="submission" date="2016-03" db="EMBL/GenBank/DDBJ databases">
        <title>EvidentialGene: Evidence-directed Construction of Genes on Genomes.</title>
        <authorList>
            <person name="Gilbert D.G."/>
            <person name="Choi J.-H."/>
            <person name="Mockaitis K."/>
            <person name="Colbourne J."/>
            <person name="Pfrender M."/>
        </authorList>
    </citation>
    <scope>NUCLEOTIDE SEQUENCE [LARGE SCALE GENOMIC DNA]</scope>
    <source>
        <strain evidence="1 2">Xinb3</strain>
        <tissue evidence="1">Complete organism</tissue>
    </source>
</reference>
<dbReference type="Pfam" id="PF00226">
    <property type="entry name" value="DnaJ"/>
    <property type="match status" value="1"/>
</dbReference>
<dbReference type="Proteomes" id="UP000076858">
    <property type="component" value="Unassembled WGS sequence"/>
</dbReference>
<keyword evidence="2" id="KW-1185">Reference proteome</keyword>
<dbReference type="InterPro" id="IPR053025">
    <property type="entry name" value="Mito_ATP_Synthase-Asso"/>
</dbReference>
<name>A0A0P5YDK5_9CRUS</name>
<dbReference type="SUPFAM" id="SSF46565">
    <property type="entry name" value="Chaperone J-domain"/>
    <property type="match status" value="1"/>
</dbReference>